<comment type="caution">
    <text evidence="2">The sequence shown here is derived from an EMBL/GenBank/DDBJ whole genome shotgun (WGS) entry which is preliminary data.</text>
</comment>
<accession>A0ABU2NXJ2</accession>
<name>A0ABU2NXJ2_9ACTN</name>
<dbReference type="RefSeq" id="WP_311675106.1">
    <property type="nucleotide sequence ID" value="NZ_JAVREQ010000022.1"/>
</dbReference>
<feature type="region of interest" description="Disordered" evidence="1">
    <location>
        <begin position="1"/>
        <end position="49"/>
    </location>
</feature>
<feature type="compositionally biased region" description="Basic and acidic residues" evidence="1">
    <location>
        <begin position="11"/>
        <end position="27"/>
    </location>
</feature>
<dbReference type="Proteomes" id="UP001183414">
    <property type="component" value="Unassembled WGS sequence"/>
</dbReference>
<protein>
    <submittedName>
        <fullName evidence="2">Uncharacterized protein</fullName>
    </submittedName>
</protein>
<dbReference type="EMBL" id="JAVREQ010000022">
    <property type="protein sequence ID" value="MDT0381415.1"/>
    <property type="molecule type" value="Genomic_DNA"/>
</dbReference>
<proteinExistence type="predicted"/>
<evidence type="ECO:0000313" key="3">
    <source>
        <dbReference type="Proteomes" id="UP001183414"/>
    </source>
</evidence>
<sequence>MPFRRTMSTSELREKQKASGGDNERHATTYQPSRGGWFKSSKPEPKPKP</sequence>
<gene>
    <name evidence="2" type="ORF">RM572_21895</name>
</gene>
<keyword evidence="3" id="KW-1185">Reference proteome</keyword>
<evidence type="ECO:0000256" key="1">
    <source>
        <dbReference type="SAM" id="MobiDB-lite"/>
    </source>
</evidence>
<organism evidence="2 3">
    <name type="scientific">Streptomyces hazeniae</name>
    <dbReference type="NCBI Taxonomy" id="3075538"/>
    <lineage>
        <taxon>Bacteria</taxon>
        <taxon>Bacillati</taxon>
        <taxon>Actinomycetota</taxon>
        <taxon>Actinomycetes</taxon>
        <taxon>Kitasatosporales</taxon>
        <taxon>Streptomycetaceae</taxon>
        <taxon>Streptomyces</taxon>
    </lineage>
</organism>
<reference evidence="3" key="1">
    <citation type="submission" date="2023-07" db="EMBL/GenBank/DDBJ databases">
        <title>30 novel species of actinomycetes from the DSMZ collection.</title>
        <authorList>
            <person name="Nouioui I."/>
        </authorList>
    </citation>
    <scope>NUCLEOTIDE SEQUENCE [LARGE SCALE GENOMIC DNA]</scope>
    <source>
        <strain evidence="3">DSM 42041</strain>
    </source>
</reference>
<evidence type="ECO:0000313" key="2">
    <source>
        <dbReference type="EMBL" id="MDT0381415.1"/>
    </source>
</evidence>
<feature type="compositionally biased region" description="Polar residues" evidence="1">
    <location>
        <begin position="1"/>
        <end position="10"/>
    </location>
</feature>